<dbReference type="PANTHER" id="PTHR30537">
    <property type="entry name" value="HTH-TYPE TRANSCRIPTIONAL REGULATOR"/>
    <property type="match status" value="1"/>
</dbReference>
<dbReference type="EMBL" id="FOUE01000001">
    <property type="protein sequence ID" value="SFL95205.1"/>
    <property type="molecule type" value="Genomic_DNA"/>
</dbReference>
<dbReference type="Pfam" id="PF03466">
    <property type="entry name" value="LysR_substrate"/>
    <property type="match status" value="1"/>
</dbReference>
<keyword evidence="2" id="KW-0805">Transcription regulation</keyword>
<dbReference type="PRINTS" id="PR00039">
    <property type="entry name" value="HTHLYSR"/>
</dbReference>
<dbReference type="Gene3D" id="3.40.190.10">
    <property type="entry name" value="Periplasmic binding protein-like II"/>
    <property type="match status" value="2"/>
</dbReference>
<feature type="domain" description="HTH lysR-type" evidence="5">
    <location>
        <begin position="5"/>
        <end position="62"/>
    </location>
</feature>
<dbReference type="Pfam" id="PF00126">
    <property type="entry name" value="HTH_1"/>
    <property type="match status" value="1"/>
</dbReference>
<evidence type="ECO:0000259" key="5">
    <source>
        <dbReference type="PROSITE" id="PS50931"/>
    </source>
</evidence>
<dbReference type="GO" id="GO:0003700">
    <property type="term" value="F:DNA-binding transcription factor activity"/>
    <property type="evidence" value="ECO:0007669"/>
    <property type="project" value="InterPro"/>
</dbReference>
<keyword evidence="7" id="KW-1185">Reference proteome</keyword>
<sequence length="290" mass="31723">MRIPVPLNALRAFEAASRHLSIKGAAEELGVTPSAVSHQIRSLEDTLGVELLRRVGAGLQMTEAGRQLAPSLNQGFQRIAEGVAQMRDQRQSGPLRLNMLPAFATNWLSPRLHRYPFEREGFSLDISTTQDDVDLAAGAADAGIWYGTGQWPGLNAELLFEAQIDLYAKPGFATGSHAERVARIQSANLFISRHCLNWRQWLHNLPGGPVEPGMITTVDSGGLTLQAAADGVGVTIAVCELAHSAVRAERLESVFNNPVNDGAGFYLVYPDGLREDRRLELLRKWLHSQV</sequence>
<dbReference type="SUPFAM" id="SSF53850">
    <property type="entry name" value="Periplasmic binding protein-like II"/>
    <property type="match status" value="1"/>
</dbReference>
<gene>
    <name evidence="6" type="ORF">SAMN04487963_0700</name>
</gene>
<dbReference type="OrthoDB" id="5877876at2"/>
<keyword evidence="3" id="KW-0238">DNA-binding</keyword>
<comment type="similarity">
    <text evidence="1">Belongs to the LysR transcriptional regulatory family.</text>
</comment>
<dbReference type="AlphaFoldDB" id="A0A1I4LWH6"/>
<dbReference type="GO" id="GO:0006351">
    <property type="term" value="P:DNA-templated transcription"/>
    <property type="evidence" value="ECO:0007669"/>
    <property type="project" value="TreeGrafter"/>
</dbReference>
<dbReference type="InterPro" id="IPR058163">
    <property type="entry name" value="LysR-type_TF_proteobact-type"/>
</dbReference>
<protein>
    <submittedName>
        <fullName evidence="6">Transcriptional regulator, LysR family</fullName>
    </submittedName>
</protein>
<dbReference type="InterPro" id="IPR000847">
    <property type="entry name" value="LysR_HTH_N"/>
</dbReference>
<proteinExistence type="inferred from homology"/>
<dbReference type="FunFam" id="1.10.10.10:FF:000038">
    <property type="entry name" value="Glycine cleavage system transcriptional activator"/>
    <property type="match status" value="1"/>
</dbReference>
<dbReference type="RefSeq" id="WP_092020484.1">
    <property type="nucleotide sequence ID" value="NZ_FOUE01000001.1"/>
</dbReference>
<dbReference type="GO" id="GO:0009891">
    <property type="term" value="P:positive regulation of biosynthetic process"/>
    <property type="evidence" value="ECO:0007669"/>
    <property type="project" value="UniProtKB-ARBA"/>
</dbReference>
<dbReference type="PANTHER" id="PTHR30537:SF79">
    <property type="entry name" value="TRANSCRIPTIONAL REGULATOR-RELATED"/>
    <property type="match status" value="1"/>
</dbReference>
<dbReference type="InterPro" id="IPR005119">
    <property type="entry name" value="LysR_subst-bd"/>
</dbReference>
<evidence type="ECO:0000313" key="6">
    <source>
        <dbReference type="EMBL" id="SFL95205.1"/>
    </source>
</evidence>
<keyword evidence="4" id="KW-0804">Transcription</keyword>
<name>A0A1I4LWH6_9GAMM</name>
<dbReference type="STRING" id="488535.SAMN04487963_0700"/>
<dbReference type="GO" id="GO:0043565">
    <property type="term" value="F:sequence-specific DNA binding"/>
    <property type="evidence" value="ECO:0007669"/>
    <property type="project" value="TreeGrafter"/>
</dbReference>
<evidence type="ECO:0000256" key="2">
    <source>
        <dbReference type="ARBA" id="ARBA00023015"/>
    </source>
</evidence>
<reference evidence="7" key="1">
    <citation type="submission" date="2016-10" db="EMBL/GenBank/DDBJ databases">
        <authorList>
            <person name="Varghese N."/>
            <person name="Submissions S."/>
        </authorList>
    </citation>
    <scope>NUCLEOTIDE SEQUENCE [LARGE SCALE GENOMIC DNA]</scope>
    <source>
        <strain evidence="7">CGMCC 1.7061</strain>
    </source>
</reference>
<accession>A0A1I4LWH6</accession>
<evidence type="ECO:0000313" key="7">
    <source>
        <dbReference type="Proteomes" id="UP000198519"/>
    </source>
</evidence>
<evidence type="ECO:0000256" key="1">
    <source>
        <dbReference type="ARBA" id="ARBA00009437"/>
    </source>
</evidence>
<dbReference type="SUPFAM" id="SSF46785">
    <property type="entry name" value="Winged helix' DNA-binding domain"/>
    <property type="match status" value="1"/>
</dbReference>
<dbReference type="Gene3D" id="1.10.10.10">
    <property type="entry name" value="Winged helix-like DNA-binding domain superfamily/Winged helix DNA-binding domain"/>
    <property type="match status" value="1"/>
</dbReference>
<evidence type="ECO:0000256" key="3">
    <source>
        <dbReference type="ARBA" id="ARBA00023125"/>
    </source>
</evidence>
<dbReference type="Proteomes" id="UP000198519">
    <property type="component" value="Unassembled WGS sequence"/>
</dbReference>
<dbReference type="PROSITE" id="PS50931">
    <property type="entry name" value="HTH_LYSR"/>
    <property type="match status" value="1"/>
</dbReference>
<dbReference type="InterPro" id="IPR036390">
    <property type="entry name" value="WH_DNA-bd_sf"/>
</dbReference>
<dbReference type="InterPro" id="IPR036388">
    <property type="entry name" value="WH-like_DNA-bd_sf"/>
</dbReference>
<evidence type="ECO:0000256" key="4">
    <source>
        <dbReference type="ARBA" id="ARBA00023163"/>
    </source>
</evidence>
<organism evidence="6 7">
    <name type="scientific">Marinobacter zhejiangensis</name>
    <dbReference type="NCBI Taxonomy" id="488535"/>
    <lineage>
        <taxon>Bacteria</taxon>
        <taxon>Pseudomonadati</taxon>
        <taxon>Pseudomonadota</taxon>
        <taxon>Gammaproteobacteria</taxon>
        <taxon>Pseudomonadales</taxon>
        <taxon>Marinobacteraceae</taxon>
        <taxon>Marinobacter</taxon>
    </lineage>
</organism>